<keyword evidence="4" id="KW-1185">Reference proteome</keyword>
<dbReference type="Gene3D" id="1.20.1050.10">
    <property type="match status" value="1"/>
</dbReference>
<protein>
    <submittedName>
        <fullName evidence="3">Glutathione S-transferase family protein</fullName>
    </submittedName>
</protein>
<dbReference type="PROSITE" id="PS50405">
    <property type="entry name" value="GST_CTER"/>
    <property type="match status" value="1"/>
</dbReference>
<evidence type="ECO:0000313" key="4">
    <source>
        <dbReference type="Proteomes" id="UP001623232"/>
    </source>
</evidence>
<reference evidence="3 4" key="1">
    <citation type="submission" date="2023-04" db="EMBL/GenBank/DDBJ databases">
        <title>Complete genome sequence of Alisedimentitalea scapharcae.</title>
        <authorList>
            <person name="Rong J.-C."/>
            <person name="Yi M.-L."/>
            <person name="Zhao Q."/>
        </authorList>
    </citation>
    <scope>NUCLEOTIDE SEQUENCE [LARGE SCALE GENOMIC DNA]</scope>
    <source>
        <strain evidence="3 4">KCTC 42119</strain>
    </source>
</reference>
<dbReference type="CDD" id="cd00299">
    <property type="entry name" value="GST_C_family"/>
    <property type="match status" value="1"/>
</dbReference>
<sequence length="223" mass="24831">MTKFKIVGYDYCPFIQPSIIALMEKKADFSVTYIEPGNNPDWVNEVSPQGATPFLLIDGKALFESAAMIEFVNDTTGGDLYPDDAFLKAQNRMWIARSYALLDNLYALKTTDDPCVFKAEKAAVRAKLGDIEDLIGENPFFNGNDFGLVDGVFAPVLRTIAMLDERFNLNLFDVLPNVKRWSKNVLSRPSVKSSVVENFDEKSADKIAQSNALVCRQQAQPAT</sequence>
<dbReference type="SUPFAM" id="SSF52833">
    <property type="entry name" value="Thioredoxin-like"/>
    <property type="match status" value="1"/>
</dbReference>
<proteinExistence type="predicted"/>
<dbReference type="Gene3D" id="3.40.30.10">
    <property type="entry name" value="Glutaredoxin"/>
    <property type="match status" value="1"/>
</dbReference>
<dbReference type="PROSITE" id="PS50404">
    <property type="entry name" value="GST_NTER"/>
    <property type="match status" value="1"/>
</dbReference>
<gene>
    <name evidence="3" type="ORF">QEZ52_09915</name>
</gene>
<dbReference type="CDD" id="cd00570">
    <property type="entry name" value="GST_N_family"/>
    <property type="match status" value="1"/>
</dbReference>
<dbReference type="Pfam" id="PF13409">
    <property type="entry name" value="GST_N_2"/>
    <property type="match status" value="1"/>
</dbReference>
<dbReference type="RefSeq" id="WP_406649994.1">
    <property type="nucleotide sequence ID" value="NZ_CP123584.1"/>
</dbReference>
<dbReference type="Pfam" id="PF13410">
    <property type="entry name" value="GST_C_2"/>
    <property type="match status" value="1"/>
</dbReference>
<accession>A0ABZ2XXK3</accession>
<evidence type="ECO:0000259" key="2">
    <source>
        <dbReference type="PROSITE" id="PS50405"/>
    </source>
</evidence>
<dbReference type="InterPro" id="IPR004045">
    <property type="entry name" value="Glutathione_S-Trfase_N"/>
</dbReference>
<dbReference type="InterPro" id="IPR036249">
    <property type="entry name" value="Thioredoxin-like_sf"/>
</dbReference>
<dbReference type="PANTHER" id="PTHR43968">
    <property type="match status" value="1"/>
</dbReference>
<dbReference type="InterPro" id="IPR010987">
    <property type="entry name" value="Glutathione-S-Trfase_C-like"/>
</dbReference>
<feature type="domain" description="GST N-terminal" evidence="1">
    <location>
        <begin position="2"/>
        <end position="80"/>
    </location>
</feature>
<dbReference type="SFLD" id="SFLDG00358">
    <property type="entry name" value="Main_(cytGST)"/>
    <property type="match status" value="1"/>
</dbReference>
<dbReference type="InterPro" id="IPR050983">
    <property type="entry name" value="GST_Omega/HSP26"/>
</dbReference>
<dbReference type="InterPro" id="IPR040079">
    <property type="entry name" value="Glutathione_S-Trfase"/>
</dbReference>
<feature type="domain" description="GST C-terminal" evidence="2">
    <location>
        <begin position="84"/>
        <end position="223"/>
    </location>
</feature>
<dbReference type="InterPro" id="IPR036282">
    <property type="entry name" value="Glutathione-S-Trfase_C_sf"/>
</dbReference>
<dbReference type="SFLD" id="SFLDS00019">
    <property type="entry name" value="Glutathione_Transferase_(cytos"/>
    <property type="match status" value="1"/>
</dbReference>
<dbReference type="EMBL" id="CP123584">
    <property type="protein sequence ID" value="WZK90841.1"/>
    <property type="molecule type" value="Genomic_DNA"/>
</dbReference>
<dbReference type="Proteomes" id="UP001623232">
    <property type="component" value="Chromosome"/>
</dbReference>
<dbReference type="PANTHER" id="PTHR43968:SF6">
    <property type="entry name" value="GLUTATHIONE S-TRANSFERASE OMEGA"/>
    <property type="match status" value="1"/>
</dbReference>
<evidence type="ECO:0000259" key="1">
    <source>
        <dbReference type="PROSITE" id="PS50404"/>
    </source>
</evidence>
<organism evidence="3 4">
    <name type="scientific">Aliisedimentitalea scapharcae</name>
    <dbReference type="NCBI Taxonomy" id="1524259"/>
    <lineage>
        <taxon>Bacteria</taxon>
        <taxon>Pseudomonadati</taxon>
        <taxon>Pseudomonadota</taxon>
        <taxon>Alphaproteobacteria</taxon>
        <taxon>Rhodobacterales</taxon>
        <taxon>Roseobacteraceae</taxon>
        <taxon>Aliisedimentitalea</taxon>
    </lineage>
</organism>
<dbReference type="SUPFAM" id="SSF47616">
    <property type="entry name" value="GST C-terminal domain-like"/>
    <property type="match status" value="1"/>
</dbReference>
<name>A0ABZ2XXK3_9RHOB</name>
<evidence type="ECO:0000313" key="3">
    <source>
        <dbReference type="EMBL" id="WZK90841.1"/>
    </source>
</evidence>